<dbReference type="Proteomes" id="UP000671943">
    <property type="component" value="Segment"/>
</dbReference>
<gene>
    <name evidence="2" type="ORF">XaavBphi31_39</name>
</gene>
<feature type="region of interest" description="Disordered" evidence="1">
    <location>
        <begin position="1"/>
        <end position="50"/>
    </location>
</feature>
<evidence type="ECO:0000256" key="1">
    <source>
        <dbReference type="SAM" id="MobiDB-lite"/>
    </source>
</evidence>
<evidence type="ECO:0000313" key="2">
    <source>
        <dbReference type="EMBL" id="QOI69536.1"/>
    </source>
</evidence>
<reference evidence="2" key="1">
    <citation type="submission" date="2020-08" db="EMBL/GenBank/DDBJ databases">
        <authorList>
            <person name="Nguyen N.T.T."/>
            <person name="Holtappels D."/>
            <person name="Doan T.T.K."/>
            <person name="Pham H.K.N."/>
            <person name="Wagemans J."/>
        </authorList>
    </citation>
    <scope>NUCLEOTIDE SEQUENCE</scope>
</reference>
<name>A0A868BZQ8_9CAUD</name>
<dbReference type="EMBL" id="MT951568">
    <property type="protein sequence ID" value="QOI69536.1"/>
    <property type="molecule type" value="Genomic_DNA"/>
</dbReference>
<keyword evidence="3" id="KW-1185">Reference proteome</keyword>
<accession>A0A868BZQ8</accession>
<sequence length="246" mass="25718">MTEQVTPTPAPVTPVTPAPAPAPTPEPTPTPTPASTPVEDKGTPYSADTGSRQLDVALGFFVNHLGLSPDSPEVVEAQRTGNFEYLKGHAAQKGIAAELLDPYIALAEGGRNELEKGIEAKQAELAKELDGYAGGTEQRVATLAFVKANSTDEQLAEFDTILNRGGIGAQALMMLFQSKMQADPSVSTQGKDAVVPNAGAQAPVQATSYASKDAWRAAQRDLINRFGLTGYQNTPEGKALAAAFPG</sequence>
<protein>
    <submittedName>
        <fullName evidence="2">Scaffold protein</fullName>
    </submittedName>
</protein>
<evidence type="ECO:0000313" key="3">
    <source>
        <dbReference type="Proteomes" id="UP000671943"/>
    </source>
</evidence>
<feature type="compositionally biased region" description="Pro residues" evidence="1">
    <location>
        <begin position="8"/>
        <end position="34"/>
    </location>
</feature>
<organism evidence="2 3">
    <name type="scientific">Xanthomonas phage Xaa_vB_phi31</name>
    <dbReference type="NCBI Taxonomy" id="2776752"/>
    <lineage>
        <taxon>Viruses</taxon>
        <taxon>Duplodnaviria</taxon>
        <taxon>Heunggongvirae</taxon>
        <taxon>Uroviricota</taxon>
        <taxon>Caudoviricetes</taxon>
        <taxon>Autographivirales</taxon>
        <taxon>Autonotataviridae</taxon>
        <taxon>Gujervirinae</taxon>
        <taxon>Pazvirus</taxon>
        <taxon>Pazvirus 31</taxon>
    </lineage>
</organism>
<proteinExistence type="predicted"/>